<dbReference type="SUPFAM" id="SSF52047">
    <property type="entry name" value="RNI-like"/>
    <property type="match status" value="1"/>
</dbReference>
<keyword evidence="2" id="KW-1185">Reference proteome</keyword>
<proteinExistence type="predicted"/>
<dbReference type="Proteomes" id="UP000383932">
    <property type="component" value="Unassembled WGS sequence"/>
</dbReference>
<evidence type="ECO:0000313" key="1">
    <source>
        <dbReference type="EMBL" id="KAB5593267.1"/>
    </source>
</evidence>
<protein>
    <recommendedName>
        <fullName evidence="3">F-box domain-containing protein</fullName>
    </recommendedName>
</protein>
<comment type="caution">
    <text evidence="1">The sequence shown here is derived from an EMBL/GenBank/DDBJ whole genome shotgun (WGS) entry which is preliminary data.</text>
</comment>
<dbReference type="OrthoDB" id="3257096at2759"/>
<sequence>MQTPLQNKSPALRVFGIPELASMICTQIQKGDTLNLSRVCHQLFYNTIPFIWRSTDAIVTLITMILGVGVIPYSRDSEALLPVRDTRPPNILKSNLARFNLYAPHVKRLKIPMLLIDEFNNWNGSLACAQSVNLLPNLEEIEWKYVPGTLAERTGLDIINWIAAFLPESTSLQKLHISSNYKLPKRERCYVDLEQICRLLQDAPQQWNCLDTLTFLPGGVPPQRRFTEPVDKYENLPLELSVGISSFIRSLGNLRTLSISTLAFEPRVITAIAQLPLLESLTIKCIYETGQVYYENWELPEPAFASLKALQLHNICWSTVIRICDINPLVQNLRNIRPTALLSHETQCASFSLVCAFNALAIRRPAMPSKRCAFVAFTTHELIPGNFRI</sequence>
<evidence type="ECO:0000313" key="2">
    <source>
        <dbReference type="Proteomes" id="UP000383932"/>
    </source>
</evidence>
<gene>
    <name evidence="1" type="ORF">CTheo_3270</name>
</gene>
<evidence type="ECO:0008006" key="3">
    <source>
        <dbReference type="Google" id="ProtNLM"/>
    </source>
</evidence>
<dbReference type="EMBL" id="SSOP01000041">
    <property type="protein sequence ID" value="KAB5593267.1"/>
    <property type="molecule type" value="Genomic_DNA"/>
</dbReference>
<organism evidence="1 2">
    <name type="scientific">Ceratobasidium theobromae</name>
    <dbReference type="NCBI Taxonomy" id="1582974"/>
    <lineage>
        <taxon>Eukaryota</taxon>
        <taxon>Fungi</taxon>
        <taxon>Dikarya</taxon>
        <taxon>Basidiomycota</taxon>
        <taxon>Agaricomycotina</taxon>
        <taxon>Agaricomycetes</taxon>
        <taxon>Cantharellales</taxon>
        <taxon>Ceratobasidiaceae</taxon>
        <taxon>Ceratobasidium</taxon>
    </lineage>
</organism>
<reference evidence="1 2" key="1">
    <citation type="journal article" date="2019" name="Fungal Biol. Biotechnol.">
        <title>Draft genome sequence of fastidious pathogen Ceratobasidium theobromae, which causes vascular-streak dieback in Theobroma cacao.</title>
        <authorList>
            <person name="Ali S.S."/>
            <person name="Asman A."/>
            <person name="Shao J."/>
            <person name="Firmansyah A.P."/>
            <person name="Susilo A.W."/>
            <person name="Rosmana A."/>
            <person name="McMahon P."/>
            <person name="Junaid M."/>
            <person name="Guest D."/>
            <person name="Kheng T.Y."/>
            <person name="Meinhardt L.W."/>
            <person name="Bailey B.A."/>
        </authorList>
    </citation>
    <scope>NUCLEOTIDE SEQUENCE [LARGE SCALE GENOMIC DNA]</scope>
    <source>
        <strain evidence="1 2">CT2</strain>
    </source>
</reference>
<accession>A0A5N5QPW4</accession>
<dbReference type="AlphaFoldDB" id="A0A5N5QPW4"/>
<name>A0A5N5QPW4_9AGAM</name>